<dbReference type="RefSeq" id="WP_164609290.1">
    <property type="nucleotide sequence ID" value="NZ_JAAIKE010000001.1"/>
</dbReference>
<keyword evidence="5 10" id="KW-0145">Chemotaxis</keyword>
<comment type="caution">
    <text evidence="12">The sequence shown here is derived from an EMBL/GenBank/DDBJ whole genome shotgun (WGS) entry which is preliminary data.</text>
</comment>
<dbReference type="GO" id="GO:0009425">
    <property type="term" value="C:bacterial-type flagellum basal body"/>
    <property type="evidence" value="ECO:0007669"/>
    <property type="project" value="InterPro"/>
</dbReference>
<keyword evidence="9 10" id="KW-0472">Membrane</keyword>
<evidence type="ECO:0000256" key="10">
    <source>
        <dbReference type="RuleBase" id="RU364125"/>
    </source>
</evidence>
<dbReference type="GO" id="GO:0071978">
    <property type="term" value="P:bacterial-type flagellum-dependent swarming motility"/>
    <property type="evidence" value="ECO:0007669"/>
    <property type="project" value="TreeGrafter"/>
</dbReference>
<evidence type="ECO:0000256" key="1">
    <source>
        <dbReference type="ARBA" id="ARBA00002254"/>
    </source>
</evidence>
<keyword evidence="8 10" id="KW-1133">Transmembrane helix</keyword>
<keyword evidence="12" id="KW-0969">Cilium</keyword>
<evidence type="ECO:0000256" key="5">
    <source>
        <dbReference type="ARBA" id="ARBA00022500"/>
    </source>
</evidence>
<comment type="function">
    <text evidence="1 10">Controls the rotational direction of flagella during chemotaxis.</text>
</comment>
<evidence type="ECO:0000256" key="2">
    <source>
        <dbReference type="ARBA" id="ARBA00004162"/>
    </source>
</evidence>
<keyword evidence="12" id="KW-0282">Flagellum</keyword>
<keyword evidence="6 10" id="KW-0812">Transmembrane</keyword>
<evidence type="ECO:0000313" key="12">
    <source>
        <dbReference type="EMBL" id="NEX45283.1"/>
    </source>
</evidence>
<dbReference type="AlphaFoldDB" id="A0A6B3RJH9"/>
<evidence type="ECO:0000256" key="8">
    <source>
        <dbReference type="ARBA" id="ARBA00022989"/>
    </source>
</evidence>
<dbReference type="GO" id="GO:0005886">
    <property type="term" value="C:plasma membrane"/>
    <property type="evidence" value="ECO:0007669"/>
    <property type="project" value="UniProtKB-SubCell"/>
</dbReference>
<dbReference type="Pfam" id="PF03748">
    <property type="entry name" value="FliL"/>
    <property type="match status" value="1"/>
</dbReference>
<dbReference type="PANTHER" id="PTHR35091:SF2">
    <property type="entry name" value="FLAGELLAR PROTEIN FLIL"/>
    <property type="match status" value="1"/>
</dbReference>
<dbReference type="InterPro" id="IPR005503">
    <property type="entry name" value="FliL"/>
</dbReference>
<accession>A0A6B3RJH9</accession>
<dbReference type="Proteomes" id="UP000481421">
    <property type="component" value="Unassembled WGS sequence"/>
</dbReference>
<feature type="region of interest" description="Disordered" evidence="11">
    <location>
        <begin position="59"/>
        <end position="78"/>
    </location>
</feature>
<keyword evidence="12" id="KW-0966">Cell projection</keyword>
<sequence>MIDVTPQPKPKRGKGLLRVIGLLLAGVMLAGAGFGAGWFYFSRVQSPVTEALRLIDRSEAASAEEPQPGTPQKVARPAPETQAFVTTYYAFAEPLTTNLAGSRRFLQIGISLSTQYDATVMTHVETHKAAIRSDMLAVVSGFSEEQITGREGREALANALKESINQRLVALEGFGGVEGVFFTSFVLQ</sequence>
<dbReference type="GO" id="GO:0006935">
    <property type="term" value="P:chemotaxis"/>
    <property type="evidence" value="ECO:0007669"/>
    <property type="project" value="UniProtKB-KW"/>
</dbReference>
<keyword evidence="13" id="KW-1185">Reference proteome</keyword>
<dbReference type="EMBL" id="JAAIKE010000001">
    <property type="protein sequence ID" value="NEX45283.1"/>
    <property type="molecule type" value="Genomic_DNA"/>
</dbReference>
<evidence type="ECO:0000256" key="11">
    <source>
        <dbReference type="SAM" id="MobiDB-lite"/>
    </source>
</evidence>
<evidence type="ECO:0000256" key="7">
    <source>
        <dbReference type="ARBA" id="ARBA00022779"/>
    </source>
</evidence>
<keyword evidence="10" id="KW-0997">Cell inner membrane</keyword>
<evidence type="ECO:0000256" key="4">
    <source>
        <dbReference type="ARBA" id="ARBA00022475"/>
    </source>
</evidence>
<comment type="subcellular location">
    <subcellularLocation>
        <location evidence="10">Cell inner membrane</location>
    </subcellularLocation>
    <subcellularLocation>
        <location evidence="2">Cell membrane</location>
        <topology evidence="2">Single-pass membrane protein</topology>
    </subcellularLocation>
</comment>
<keyword evidence="7 10" id="KW-0283">Flagellar rotation</keyword>
<dbReference type="PANTHER" id="PTHR35091">
    <property type="entry name" value="FLAGELLAR PROTEIN FLIL"/>
    <property type="match status" value="1"/>
</dbReference>
<evidence type="ECO:0000256" key="3">
    <source>
        <dbReference type="ARBA" id="ARBA00008281"/>
    </source>
</evidence>
<proteinExistence type="inferred from homology"/>
<evidence type="ECO:0000256" key="9">
    <source>
        <dbReference type="ARBA" id="ARBA00023136"/>
    </source>
</evidence>
<gene>
    <name evidence="12" type="ORF">G3572_03635</name>
</gene>
<organism evidence="12 13">
    <name type="scientific">Pseudotabrizicola algicola</name>
    <dbReference type="NCBI Taxonomy" id="2709381"/>
    <lineage>
        <taxon>Bacteria</taxon>
        <taxon>Pseudomonadati</taxon>
        <taxon>Pseudomonadota</taxon>
        <taxon>Alphaproteobacteria</taxon>
        <taxon>Rhodobacterales</taxon>
        <taxon>Paracoccaceae</taxon>
        <taxon>Pseudotabrizicola</taxon>
    </lineage>
</organism>
<name>A0A6B3RJH9_9RHOB</name>
<keyword evidence="4" id="KW-1003">Cell membrane</keyword>
<reference evidence="12 13" key="1">
    <citation type="submission" date="2020-02" db="EMBL/GenBank/DDBJ databases">
        <title>Rhodobacter algicola sp. nov., isolated from microalga culture.</title>
        <authorList>
            <person name="Park C.-Y."/>
        </authorList>
    </citation>
    <scope>NUCLEOTIDE SEQUENCE [LARGE SCALE GENOMIC DNA]</scope>
    <source>
        <strain evidence="12 13">ETT8</strain>
    </source>
</reference>
<comment type="similarity">
    <text evidence="3 10">Belongs to the FliL family.</text>
</comment>
<feature type="transmembrane region" description="Helical" evidence="10">
    <location>
        <begin position="16"/>
        <end position="41"/>
    </location>
</feature>
<evidence type="ECO:0000313" key="13">
    <source>
        <dbReference type="Proteomes" id="UP000481421"/>
    </source>
</evidence>
<protein>
    <recommendedName>
        <fullName evidence="10">Flagellar protein FliL</fullName>
    </recommendedName>
</protein>
<evidence type="ECO:0000256" key="6">
    <source>
        <dbReference type="ARBA" id="ARBA00022692"/>
    </source>
</evidence>